<reference evidence="2 3" key="1">
    <citation type="journal article" date="2010" name="J. Bacteriol.">
        <title>Genome sequence of the dioxin-mineralizing bacterium Sphingomonas wittichii RW1.</title>
        <authorList>
            <person name="Miller T.R."/>
            <person name="Delcher A.L."/>
            <person name="Salzberg S.L."/>
            <person name="Saunders E."/>
            <person name="Detter J.C."/>
            <person name="Halden R.U."/>
        </authorList>
    </citation>
    <scope>NUCLEOTIDE SEQUENCE [LARGE SCALE GENOMIC DNA]</scope>
    <source>
        <strain evidence="3">DSM 6014 / CCUG 31198 / JCM 15750 / NBRC 105917 / EY 4224 / RW1</strain>
    </source>
</reference>
<protein>
    <recommendedName>
        <fullName evidence="4">DUF1275 domain-containing protein</fullName>
    </recommendedName>
</protein>
<evidence type="ECO:0000313" key="2">
    <source>
        <dbReference type="EMBL" id="ABQ71381.1"/>
    </source>
</evidence>
<keyword evidence="1" id="KW-0812">Transmembrane</keyword>
<evidence type="ECO:0008006" key="4">
    <source>
        <dbReference type="Google" id="ProtNLM"/>
    </source>
</evidence>
<proteinExistence type="predicted"/>
<feature type="transmembrane region" description="Helical" evidence="1">
    <location>
        <begin position="110"/>
        <end position="134"/>
    </location>
</feature>
<dbReference type="PANTHER" id="PTHR37314:SF4">
    <property type="entry name" value="UPF0700 TRANSMEMBRANE PROTEIN YOAK"/>
    <property type="match status" value="1"/>
</dbReference>
<dbReference type="AlphaFoldDB" id="A0A9J9HGF2"/>
<dbReference type="Pfam" id="PF06912">
    <property type="entry name" value="DUF1275"/>
    <property type="match status" value="1"/>
</dbReference>
<sequence length="243" mass="25373">MRGGIVICRAAARQAARRDAPPMNRYERSVWGLAACFSALAGFVDALGFLYLGGFFVSFMSGNSTRLAVGLSEHVADALTAGGLIASFVVGVMLGSLCGRTIRRARHGALMYLIAAMLTAASLLAAADATWAAAAVLAMAMGAENALFEHDGEVQIGLTYMTGTLVKLGQRLLSALMGGDRFGWVPYLLLWLGLLAGAVLGAMLFGLIGHQAIWVAAASALLLGIALHRRDVNLTPSAKAPRP</sequence>
<name>A0A9J9HGF2_RHIWR</name>
<evidence type="ECO:0000313" key="3">
    <source>
        <dbReference type="Proteomes" id="UP000001989"/>
    </source>
</evidence>
<dbReference type="PANTHER" id="PTHR37314">
    <property type="entry name" value="SLR0142 PROTEIN"/>
    <property type="match status" value="1"/>
</dbReference>
<dbReference type="EMBL" id="CP000700">
    <property type="protein sequence ID" value="ABQ71381.1"/>
    <property type="molecule type" value="Genomic_DNA"/>
</dbReference>
<dbReference type="Proteomes" id="UP000001989">
    <property type="component" value="Plasmid pSWIT01"/>
</dbReference>
<feature type="transmembrane region" description="Helical" evidence="1">
    <location>
        <begin position="30"/>
        <end position="58"/>
    </location>
</feature>
<keyword evidence="3" id="KW-1185">Reference proteome</keyword>
<feature type="transmembrane region" description="Helical" evidence="1">
    <location>
        <begin position="78"/>
        <end position="98"/>
    </location>
</feature>
<keyword evidence="2" id="KW-0614">Plasmid</keyword>
<organism evidence="2 3">
    <name type="scientific">Rhizorhabdus wittichii (strain DSM 6014 / CCUG 31198 / JCM 15750 / NBRC 105917 / EY 4224 / RW1)</name>
    <name type="common">Sphingomonas wittichii</name>
    <dbReference type="NCBI Taxonomy" id="392499"/>
    <lineage>
        <taxon>Bacteria</taxon>
        <taxon>Pseudomonadati</taxon>
        <taxon>Pseudomonadota</taxon>
        <taxon>Alphaproteobacteria</taxon>
        <taxon>Sphingomonadales</taxon>
        <taxon>Sphingomonadaceae</taxon>
        <taxon>Rhizorhabdus</taxon>
    </lineage>
</organism>
<keyword evidence="1" id="KW-1133">Transmembrane helix</keyword>
<accession>A0A9J9HGF2</accession>
<feature type="transmembrane region" description="Helical" evidence="1">
    <location>
        <begin position="185"/>
        <end position="205"/>
    </location>
</feature>
<evidence type="ECO:0000256" key="1">
    <source>
        <dbReference type="SAM" id="Phobius"/>
    </source>
</evidence>
<dbReference type="InterPro" id="IPR010699">
    <property type="entry name" value="DUF1275"/>
</dbReference>
<keyword evidence="1" id="KW-0472">Membrane</keyword>
<dbReference type="KEGG" id="swi:Swit_5273"/>
<geneLocation type="plasmid" evidence="2 3">
    <name>pSWIT01</name>
</geneLocation>
<gene>
    <name evidence="2" type="ordered locus">Swit_5273</name>
</gene>